<feature type="region of interest" description="Disordered" evidence="1">
    <location>
        <begin position="246"/>
        <end position="265"/>
    </location>
</feature>
<proteinExistence type="predicted"/>
<dbReference type="OrthoDB" id="7165680at2"/>
<comment type="caution">
    <text evidence="2">The sequence shown here is derived from an EMBL/GenBank/DDBJ whole genome shotgun (WGS) entry which is preliminary data.</text>
</comment>
<dbReference type="AlphaFoldDB" id="A0A0N1F9B7"/>
<name>A0A0N1F9B7_9PROT</name>
<evidence type="ECO:0000313" key="3">
    <source>
        <dbReference type="Proteomes" id="UP000031553"/>
    </source>
</evidence>
<dbReference type="Proteomes" id="UP000031553">
    <property type="component" value="Unassembled WGS sequence"/>
</dbReference>
<reference evidence="2 3" key="1">
    <citation type="submission" date="2015-07" db="EMBL/GenBank/DDBJ databases">
        <title>Draft Genome Sequence of Komagataeibacter intermedius Strain AF2, Isolated from Kombucha Tea.</title>
        <authorList>
            <person name="Santos R.A."/>
            <person name="Berretta A.A."/>
            <person name="Barud H.S."/>
            <person name="Ribeiro S.J."/>
            <person name="Gonzalez-Garcia L.N."/>
            <person name="Zucchi T.D."/>
            <person name="Goldman G.H."/>
            <person name="Riano-Pachon D.M."/>
        </authorList>
    </citation>
    <scope>NUCLEOTIDE SEQUENCE [LARGE SCALE GENOMIC DNA]</scope>
    <source>
        <strain evidence="2 3">AF2</strain>
    </source>
</reference>
<protein>
    <submittedName>
        <fullName evidence="2">ABC transporter permease</fullName>
    </submittedName>
</protein>
<gene>
    <name evidence="2" type="ORF">GLUCOINTEAF2_0201192</name>
</gene>
<sequence>MSRFVTFFCAVVAAISGLFLYNKKQQTTALDHQIAQIVEQTEHVRSQTAMLRAEWAMLNQPDRLGTLASRYDRGLQPVTPTQFVQMSALASHMPAPGSPMHRPAPAPRATMVATLAADHVAVPAPHDVTPHVAPPLPASPPTPHVDHVAAAPRRSEPAPTAQHDALARALAQNDVRTPVAHAPVVEHVHAPERPVAVAAAEPTHVAAMHDSIVSPTRMGAGSYHAHSQNIAEAAWRPVAAPVHMGGSSLGTPHVSTLPPPVPVSN</sequence>
<organism evidence="2 3">
    <name type="scientific">Komagataeibacter intermedius AF2</name>
    <dbReference type="NCBI Taxonomy" id="1458464"/>
    <lineage>
        <taxon>Bacteria</taxon>
        <taxon>Pseudomonadati</taxon>
        <taxon>Pseudomonadota</taxon>
        <taxon>Alphaproteobacteria</taxon>
        <taxon>Acetobacterales</taxon>
        <taxon>Acetobacteraceae</taxon>
        <taxon>Komagataeibacter</taxon>
    </lineage>
</organism>
<accession>A0A0N1F9B7</accession>
<dbReference type="RefSeq" id="WP_039733413.1">
    <property type="nucleotide sequence ID" value="NZ_JUFX02000247.1"/>
</dbReference>
<feature type="region of interest" description="Disordered" evidence="1">
    <location>
        <begin position="125"/>
        <end position="164"/>
    </location>
</feature>
<evidence type="ECO:0000256" key="1">
    <source>
        <dbReference type="SAM" id="MobiDB-lite"/>
    </source>
</evidence>
<feature type="compositionally biased region" description="Pro residues" evidence="1">
    <location>
        <begin position="132"/>
        <end position="143"/>
    </location>
</feature>
<evidence type="ECO:0000313" key="2">
    <source>
        <dbReference type="EMBL" id="KPH85308.1"/>
    </source>
</evidence>
<dbReference type="EMBL" id="JUFX02000247">
    <property type="protein sequence ID" value="KPH85308.1"/>
    <property type="molecule type" value="Genomic_DNA"/>
</dbReference>